<accession>A0AA39PZV1</accession>
<comment type="caution">
    <text evidence="1">The sequence shown here is derived from an EMBL/GenBank/DDBJ whole genome shotgun (WGS) entry which is preliminary data.</text>
</comment>
<name>A0AA39PZV1_9AGAR</name>
<reference evidence="1" key="1">
    <citation type="submission" date="2023-06" db="EMBL/GenBank/DDBJ databases">
        <authorList>
            <consortium name="Lawrence Berkeley National Laboratory"/>
            <person name="Ahrendt S."/>
            <person name="Sahu N."/>
            <person name="Indic B."/>
            <person name="Wong-Bajracharya J."/>
            <person name="Merenyi Z."/>
            <person name="Ke H.-M."/>
            <person name="Monk M."/>
            <person name="Kocsube S."/>
            <person name="Drula E."/>
            <person name="Lipzen A."/>
            <person name="Balint B."/>
            <person name="Henrissat B."/>
            <person name="Andreopoulos B."/>
            <person name="Martin F.M."/>
            <person name="Harder C.B."/>
            <person name="Rigling D."/>
            <person name="Ford K.L."/>
            <person name="Foster G.D."/>
            <person name="Pangilinan J."/>
            <person name="Papanicolaou A."/>
            <person name="Barry K."/>
            <person name="LaButti K."/>
            <person name="Viragh M."/>
            <person name="Koriabine M."/>
            <person name="Yan M."/>
            <person name="Riley R."/>
            <person name="Champramary S."/>
            <person name="Plett K.L."/>
            <person name="Tsai I.J."/>
            <person name="Slot J."/>
            <person name="Sipos G."/>
            <person name="Plett J."/>
            <person name="Nagy L.G."/>
            <person name="Grigoriev I.V."/>
        </authorList>
    </citation>
    <scope>NUCLEOTIDE SEQUENCE</scope>
    <source>
        <strain evidence="1">HWK02</strain>
    </source>
</reference>
<gene>
    <name evidence="1" type="ORF">EDD18DRAFT_407799</name>
</gene>
<dbReference type="EMBL" id="JAUEPU010000024">
    <property type="protein sequence ID" value="KAK0493637.1"/>
    <property type="molecule type" value="Genomic_DNA"/>
</dbReference>
<dbReference type="Proteomes" id="UP001175228">
    <property type="component" value="Unassembled WGS sequence"/>
</dbReference>
<sequence length="134" mass="15614">MHSTKTRAARRCASVCFSTPLMSLPLLARLRDFSVRCFEVRFWLQCRAAPGTEVHSFYNVMTMERNICESFKPLEFWLEKTKFRNCYKVRRIYVLSPGLRMYCSLPQITRTAIPSETLLILRAACAKITHLSNL</sequence>
<evidence type="ECO:0000313" key="1">
    <source>
        <dbReference type="EMBL" id="KAK0493637.1"/>
    </source>
</evidence>
<organism evidence="1 2">
    <name type="scientific">Armillaria luteobubalina</name>
    <dbReference type="NCBI Taxonomy" id="153913"/>
    <lineage>
        <taxon>Eukaryota</taxon>
        <taxon>Fungi</taxon>
        <taxon>Dikarya</taxon>
        <taxon>Basidiomycota</taxon>
        <taxon>Agaricomycotina</taxon>
        <taxon>Agaricomycetes</taxon>
        <taxon>Agaricomycetidae</taxon>
        <taxon>Agaricales</taxon>
        <taxon>Marasmiineae</taxon>
        <taxon>Physalacriaceae</taxon>
        <taxon>Armillaria</taxon>
    </lineage>
</organism>
<keyword evidence="2" id="KW-1185">Reference proteome</keyword>
<dbReference type="AlphaFoldDB" id="A0AA39PZV1"/>
<protein>
    <submittedName>
        <fullName evidence="1">Uncharacterized protein</fullName>
    </submittedName>
</protein>
<proteinExistence type="predicted"/>
<evidence type="ECO:0000313" key="2">
    <source>
        <dbReference type="Proteomes" id="UP001175228"/>
    </source>
</evidence>